<dbReference type="SMART" id="SM01260">
    <property type="entry name" value="LANC_like"/>
    <property type="match status" value="1"/>
</dbReference>
<accession>A0ABY7VAC1</accession>
<sequence>MHKKILEDIATYLQSSASARTYQDIGLLGGLGGQLLFLWQLNKQHPQMLRETFFHEQLTLIQQSLPQLQRQASFAYGLSGLAWLLDLLNLEQSGADYDASYCDELDKCILHQLNQTNKALATEFMSGLSGIAVYGVRRFERANKTAIADAVLRQIENQAHKVSPESLSWSRPQEPLPASGDTLAAKVEFDLGLAHGMVSVLAALTALAQVPDCRASAKKLLSAGCNWLLAQTLPSKGFTSSYGNFSGKDEDSRLGWCYGDLGIALTLARAGTLLKDESLIKHAKTLALNAAKRTAPGKPVIDAALCHGSSGISLLFLRLYQLLKITTLKEAADYWYRDCLQRYQANKLSGLMPFDPQSKSYQQSSGLLNGYAGIGLYLLYYQQADNSWLDALLLA</sequence>
<name>A0ABY7VAC1_9GAMM</name>
<dbReference type="PANTHER" id="PTHR12736:SF7">
    <property type="entry name" value="LANC-LIKE PROTEIN 3"/>
    <property type="match status" value="1"/>
</dbReference>
<dbReference type="EMBL" id="CP059693">
    <property type="protein sequence ID" value="WDE10592.1"/>
    <property type="molecule type" value="Genomic_DNA"/>
</dbReference>
<dbReference type="PANTHER" id="PTHR12736">
    <property type="entry name" value="LANC-LIKE PROTEIN"/>
    <property type="match status" value="1"/>
</dbReference>
<dbReference type="InterPro" id="IPR007822">
    <property type="entry name" value="LANC-like"/>
</dbReference>
<evidence type="ECO:0000313" key="2">
    <source>
        <dbReference type="Proteomes" id="UP001215231"/>
    </source>
</evidence>
<evidence type="ECO:0008006" key="3">
    <source>
        <dbReference type="Google" id="ProtNLM"/>
    </source>
</evidence>
<dbReference type="Pfam" id="PF05147">
    <property type="entry name" value="LANC_like"/>
    <property type="match status" value="1"/>
</dbReference>
<dbReference type="Proteomes" id="UP001215231">
    <property type="component" value="Chromosome"/>
</dbReference>
<proteinExistence type="predicted"/>
<reference evidence="1 2" key="1">
    <citation type="journal article" date="2022" name="Mar. Drugs">
        <title>Bioassay-Guided Fractionation Leads to the Detection of Cholic Acid Generated by the Rare Thalassomonas sp.</title>
        <authorList>
            <person name="Pheiffer F."/>
            <person name="Schneider Y.K."/>
            <person name="Hansen E.H."/>
            <person name="Andersen J.H."/>
            <person name="Isaksson J."/>
            <person name="Busche T."/>
            <person name="R C."/>
            <person name="Kalinowski J."/>
            <person name="Zyl L.V."/>
            <person name="Trindade M."/>
        </authorList>
    </citation>
    <scope>NUCLEOTIDE SEQUENCE [LARGE SCALE GENOMIC DNA]</scope>
    <source>
        <strain evidence="1 2">A5K-61T</strain>
    </source>
</reference>
<evidence type="ECO:0000313" key="1">
    <source>
        <dbReference type="EMBL" id="WDE10592.1"/>
    </source>
</evidence>
<dbReference type="RefSeq" id="WP_274050635.1">
    <property type="nucleotide sequence ID" value="NZ_CP059693.1"/>
</dbReference>
<keyword evidence="2" id="KW-1185">Reference proteome</keyword>
<protein>
    <recommendedName>
        <fullName evidence="3">Lantibiotic biosynthesis protein</fullName>
    </recommendedName>
</protein>
<dbReference type="PRINTS" id="PR01950">
    <property type="entry name" value="LANCSUPER"/>
</dbReference>
<gene>
    <name evidence="1" type="ORF">H3N35_20365</name>
</gene>
<dbReference type="SUPFAM" id="SSF158745">
    <property type="entry name" value="LanC-like"/>
    <property type="match status" value="1"/>
</dbReference>
<organism evidence="1 2">
    <name type="scientific">Thalassomonas haliotis</name>
    <dbReference type="NCBI Taxonomy" id="485448"/>
    <lineage>
        <taxon>Bacteria</taxon>
        <taxon>Pseudomonadati</taxon>
        <taxon>Pseudomonadota</taxon>
        <taxon>Gammaproteobacteria</taxon>
        <taxon>Alteromonadales</taxon>
        <taxon>Colwelliaceae</taxon>
        <taxon>Thalassomonas</taxon>
    </lineage>
</organism>
<dbReference type="PRINTS" id="PR01955">
    <property type="entry name" value="LANCFRANKIA"/>
</dbReference>
<dbReference type="Gene3D" id="1.50.10.20">
    <property type="match status" value="1"/>
</dbReference>